<dbReference type="Pfam" id="PF05635">
    <property type="entry name" value="23S_rRNA_IVP"/>
    <property type="match status" value="1"/>
</dbReference>
<dbReference type="InterPro" id="IPR012657">
    <property type="entry name" value="23S_rRNA-intervening_sequence"/>
</dbReference>
<dbReference type="Gene3D" id="1.20.1440.60">
    <property type="entry name" value="23S rRNA-intervening sequence"/>
    <property type="match status" value="1"/>
</dbReference>
<dbReference type="EMBL" id="WXYO01000001">
    <property type="protein sequence ID" value="NAS10912.1"/>
    <property type="molecule type" value="Genomic_DNA"/>
</dbReference>
<reference evidence="1 2" key="1">
    <citation type="submission" date="2020-01" db="EMBL/GenBank/DDBJ databases">
        <title>Bacteria diversity of Porities sp.</title>
        <authorList>
            <person name="Wang G."/>
        </authorList>
    </citation>
    <scope>NUCLEOTIDE SEQUENCE [LARGE SCALE GENOMIC DNA]</scope>
    <source>
        <strain evidence="1 2">R33</strain>
    </source>
</reference>
<accession>A0A6L9E8K3</accession>
<dbReference type="RefSeq" id="WP_161433743.1">
    <property type="nucleotide sequence ID" value="NZ_WXYO01000001.1"/>
</dbReference>
<dbReference type="PANTHER" id="PTHR38471:SF2">
    <property type="entry name" value="FOUR HELIX BUNDLE PROTEIN"/>
    <property type="match status" value="1"/>
</dbReference>
<organism evidence="1 2">
    <name type="scientific">Poritiphilus flavus</name>
    <dbReference type="NCBI Taxonomy" id="2697053"/>
    <lineage>
        <taxon>Bacteria</taxon>
        <taxon>Pseudomonadati</taxon>
        <taxon>Bacteroidota</taxon>
        <taxon>Flavobacteriia</taxon>
        <taxon>Flavobacteriales</taxon>
        <taxon>Flavobacteriaceae</taxon>
        <taxon>Poritiphilus</taxon>
    </lineage>
</organism>
<evidence type="ECO:0000313" key="2">
    <source>
        <dbReference type="Proteomes" id="UP000475249"/>
    </source>
</evidence>
<name>A0A6L9E8K3_9FLAO</name>
<dbReference type="InterPro" id="IPR036583">
    <property type="entry name" value="23S_rRNA_IVS_sf"/>
</dbReference>
<evidence type="ECO:0000313" key="1">
    <source>
        <dbReference type="EMBL" id="NAS10912.1"/>
    </source>
</evidence>
<dbReference type="PIRSF" id="PIRSF035652">
    <property type="entry name" value="CHP02436"/>
    <property type="match status" value="1"/>
</dbReference>
<keyword evidence="2" id="KW-1185">Reference proteome</keyword>
<proteinExistence type="predicted"/>
<dbReference type="Proteomes" id="UP000475249">
    <property type="component" value="Unassembled WGS sequence"/>
</dbReference>
<dbReference type="SUPFAM" id="SSF158446">
    <property type="entry name" value="IVS-encoded protein-like"/>
    <property type="match status" value="1"/>
</dbReference>
<gene>
    <name evidence="1" type="ORF">GTQ38_02790</name>
</gene>
<comment type="caution">
    <text evidence="1">The sequence shown here is derived from an EMBL/GenBank/DDBJ whole genome shotgun (WGS) entry which is preliminary data.</text>
</comment>
<dbReference type="PANTHER" id="PTHR38471">
    <property type="entry name" value="FOUR HELIX BUNDLE PROTEIN"/>
    <property type="match status" value="1"/>
</dbReference>
<dbReference type="AlphaFoldDB" id="A0A6L9E8K3"/>
<sequence>MKRNPNVVKEKTIDFELKIIEFCELLETQKKFVVANQLLRSGTSIGAQVHEVKNAESRSDFVHKIKIALKELEETKYWLILCERSGSYPFESFLKEKVNELGLILYKIVSTSKKNLNK</sequence>
<protein>
    <submittedName>
        <fullName evidence="1">Four helix bundle protein</fullName>
    </submittedName>
</protein>
<dbReference type="NCBIfam" id="TIGR02436">
    <property type="entry name" value="four helix bundle protein"/>
    <property type="match status" value="1"/>
</dbReference>